<organism evidence="1 2">
    <name type="scientific">Papaver nudicaule</name>
    <name type="common">Iceland poppy</name>
    <dbReference type="NCBI Taxonomy" id="74823"/>
    <lineage>
        <taxon>Eukaryota</taxon>
        <taxon>Viridiplantae</taxon>
        <taxon>Streptophyta</taxon>
        <taxon>Embryophyta</taxon>
        <taxon>Tracheophyta</taxon>
        <taxon>Spermatophyta</taxon>
        <taxon>Magnoliopsida</taxon>
        <taxon>Ranunculales</taxon>
        <taxon>Papaveraceae</taxon>
        <taxon>Papaveroideae</taxon>
        <taxon>Papaver</taxon>
    </lineage>
</organism>
<keyword evidence="2" id="KW-1185">Reference proteome</keyword>
<proteinExistence type="predicted"/>
<dbReference type="SUPFAM" id="SSF49764">
    <property type="entry name" value="HSP20-like chaperones"/>
    <property type="match status" value="1"/>
</dbReference>
<reference evidence="1" key="1">
    <citation type="submission" date="2022-03" db="EMBL/GenBank/DDBJ databases">
        <title>A functionally conserved STORR gene fusion in Papaver species that diverged 16.8 million years ago.</title>
        <authorList>
            <person name="Catania T."/>
        </authorList>
    </citation>
    <scope>NUCLEOTIDE SEQUENCE</scope>
    <source>
        <strain evidence="1">S-191538</strain>
    </source>
</reference>
<evidence type="ECO:0000313" key="1">
    <source>
        <dbReference type="EMBL" id="MCL7052056.1"/>
    </source>
</evidence>
<evidence type="ECO:0000313" key="2">
    <source>
        <dbReference type="Proteomes" id="UP001177140"/>
    </source>
</evidence>
<dbReference type="Proteomes" id="UP001177140">
    <property type="component" value="Unassembled WGS sequence"/>
</dbReference>
<name>A0AA41W2N4_PAPNU</name>
<comment type="caution">
    <text evidence="1">The sequence shown here is derived from an EMBL/GenBank/DDBJ whole genome shotgun (WGS) entry which is preliminary data.</text>
</comment>
<gene>
    <name evidence="1" type="ORF">MKW94_008194</name>
</gene>
<dbReference type="InterPro" id="IPR008978">
    <property type="entry name" value="HSP20-like_chaperone"/>
</dbReference>
<dbReference type="Gene3D" id="2.60.40.790">
    <property type="match status" value="1"/>
</dbReference>
<protein>
    <submittedName>
        <fullName evidence="1">Uncharacterized protein</fullName>
    </submittedName>
</protein>
<accession>A0AA41W2N4</accession>
<sequence length="143" mass="16065">MSTTHSVSSTLYFITTQNPLKTPEFPFQTQNISYSKCYPNFCLNKKSTSSTKSQFLNKFSSISCQSLSTASPINTKNYEFTDGGGEVELRLQLGEQRDSKDIFVDANEDSITIRVKSFGSIITLIETTDFYGKIKPAETIWLV</sequence>
<dbReference type="EMBL" id="JAJJMA010345695">
    <property type="protein sequence ID" value="MCL7052056.1"/>
    <property type="molecule type" value="Genomic_DNA"/>
</dbReference>
<dbReference type="AlphaFoldDB" id="A0AA41W2N4"/>